<keyword evidence="3" id="KW-1185">Reference proteome</keyword>
<feature type="signal peptide" evidence="1">
    <location>
        <begin position="1"/>
        <end position="20"/>
    </location>
</feature>
<dbReference type="OrthoDB" id="7187796at2"/>
<dbReference type="Gene3D" id="2.130.10.10">
    <property type="entry name" value="YVTN repeat-like/Quinoprotein amine dehydrogenase"/>
    <property type="match status" value="2"/>
</dbReference>
<evidence type="ECO:0000313" key="3">
    <source>
        <dbReference type="Proteomes" id="UP000274046"/>
    </source>
</evidence>
<evidence type="ECO:0000313" key="2">
    <source>
        <dbReference type="EMBL" id="RNL53203.1"/>
    </source>
</evidence>
<feature type="chain" id="PRO_5018326469" evidence="1">
    <location>
        <begin position="21"/>
        <end position="336"/>
    </location>
</feature>
<dbReference type="PROSITE" id="PS51257">
    <property type="entry name" value="PROKAR_LIPOPROTEIN"/>
    <property type="match status" value="1"/>
</dbReference>
<dbReference type="InterPro" id="IPR011048">
    <property type="entry name" value="Haem_d1_sf"/>
</dbReference>
<gene>
    <name evidence="2" type="ORF">D7004_10390</name>
</gene>
<accession>A0A3N0BUZ3</accession>
<organism evidence="2 3">
    <name type="scientific">Pedobacter jejuensis</name>
    <dbReference type="NCBI Taxonomy" id="1268550"/>
    <lineage>
        <taxon>Bacteria</taxon>
        <taxon>Pseudomonadati</taxon>
        <taxon>Bacteroidota</taxon>
        <taxon>Sphingobacteriia</taxon>
        <taxon>Sphingobacteriales</taxon>
        <taxon>Sphingobacteriaceae</taxon>
        <taxon>Pedobacter</taxon>
    </lineage>
</organism>
<name>A0A3N0BUZ3_9SPHI</name>
<comment type="caution">
    <text evidence="2">The sequence shown here is derived from an EMBL/GenBank/DDBJ whole genome shotgun (WGS) entry which is preliminary data.</text>
</comment>
<dbReference type="PANTHER" id="PTHR47197:SF3">
    <property type="entry name" value="DIHYDRO-HEME D1 DEHYDROGENASE"/>
    <property type="match status" value="1"/>
</dbReference>
<dbReference type="NCBIfam" id="TIGR02276">
    <property type="entry name" value="beta_rpt_yvtn"/>
    <property type="match status" value="1"/>
</dbReference>
<evidence type="ECO:0000256" key="1">
    <source>
        <dbReference type="SAM" id="SignalP"/>
    </source>
</evidence>
<dbReference type="PANTHER" id="PTHR47197">
    <property type="entry name" value="PROTEIN NIRF"/>
    <property type="match status" value="1"/>
</dbReference>
<dbReference type="RefSeq" id="WP_123205801.1">
    <property type="nucleotide sequence ID" value="NZ_RBEE01000018.1"/>
</dbReference>
<dbReference type="InterPro" id="IPR011964">
    <property type="entry name" value="YVTN_b-propeller_repeat"/>
</dbReference>
<sequence length="336" mass="36056">MKKKILMLAVLAVSCLLVNAQKKTGMHLLATHAIGSNGGWDYLTVDQKNNNLFVSHGNQVNVLNKNTGDSVGVIHNTQGVHGIAIANALGKGYTTNGKTATCTVFDLRNLTVITQINVGQNPDATFSDDYSQKVFVFNGKSHDATVIDPQTDRVVATIPLGGKPEAGVSDGKGKIYVNIEDTNEIVCLDSKSFVVLSRYKLIGGEEPTGLAIDRVTSRLFTVCSNKVMLVLDAKTGKHIAKLPIGDGSDGVVFDATSKLAYSSNGEGTITVVREVSADKFVVEETIKSEPGARTIALDTVTHHFFLPTATFEKSTTEGQKRPKMIPGTFRVLQYGK</sequence>
<dbReference type="InterPro" id="IPR051200">
    <property type="entry name" value="Host-pathogen_enzymatic-act"/>
</dbReference>
<dbReference type="SUPFAM" id="SSF51004">
    <property type="entry name" value="C-terminal (heme d1) domain of cytochrome cd1-nitrite reductase"/>
    <property type="match status" value="1"/>
</dbReference>
<reference evidence="2 3" key="1">
    <citation type="submission" date="2018-10" db="EMBL/GenBank/DDBJ databases">
        <title>Genome sequencing of Pedobacter jejuensis TNB23.</title>
        <authorList>
            <person name="Cho Y.-J."/>
            <person name="Cho A."/>
            <person name="Kim O.-S."/>
        </authorList>
    </citation>
    <scope>NUCLEOTIDE SEQUENCE [LARGE SCALE GENOMIC DNA]</scope>
    <source>
        <strain evidence="2 3">TNB23</strain>
    </source>
</reference>
<dbReference type="InterPro" id="IPR015943">
    <property type="entry name" value="WD40/YVTN_repeat-like_dom_sf"/>
</dbReference>
<dbReference type="Proteomes" id="UP000274046">
    <property type="component" value="Unassembled WGS sequence"/>
</dbReference>
<proteinExistence type="predicted"/>
<protein>
    <submittedName>
        <fullName evidence="2">YncE family protein</fullName>
    </submittedName>
</protein>
<keyword evidence="1" id="KW-0732">Signal</keyword>
<dbReference type="AlphaFoldDB" id="A0A3N0BUZ3"/>
<dbReference type="EMBL" id="RBEE01000018">
    <property type="protein sequence ID" value="RNL53203.1"/>
    <property type="molecule type" value="Genomic_DNA"/>
</dbReference>